<gene>
    <name evidence="1" type="ORF">F2Q69_00011068</name>
</gene>
<dbReference type="AlphaFoldDB" id="A0A8S9QVH3"/>
<protein>
    <submittedName>
        <fullName evidence="1">Uncharacterized protein</fullName>
    </submittedName>
</protein>
<name>A0A8S9QVH3_BRACR</name>
<sequence>MACELMGDLFAKSFSLKPRRLTRHISSRVLSDESLILAKARVIPFNSVGSTYRPICVEITGSTWKHFCTTYELREYMEELLYYVAIVCVEISGRTGKHFCTTHELREYREVLLYYVALCMRRMWEYREAILYYAYFWCRVCFMLELRLHSRSAT</sequence>
<evidence type="ECO:0000313" key="2">
    <source>
        <dbReference type="Proteomes" id="UP000712600"/>
    </source>
</evidence>
<comment type="caution">
    <text evidence="1">The sequence shown here is derived from an EMBL/GenBank/DDBJ whole genome shotgun (WGS) entry which is preliminary data.</text>
</comment>
<reference evidence="1" key="1">
    <citation type="submission" date="2019-12" db="EMBL/GenBank/DDBJ databases">
        <title>Genome sequencing and annotation of Brassica cretica.</title>
        <authorList>
            <person name="Studholme D.J."/>
            <person name="Sarris P."/>
        </authorList>
    </citation>
    <scope>NUCLEOTIDE SEQUENCE</scope>
    <source>
        <strain evidence="1">PFS-109/04</strain>
        <tissue evidence="1">Leaf</tissue>
    </source>
</reference>
<organism evidence="1 2">
    <name type="scientific">Brassica cretica</name>
    <name type="common">Mustard</name>
    <dbReference type="NCBI Taxonomy" id="69181"/>
    <lineage>
        <taxon>Eukaryota</taxon>
        <taxon>Viridiplantae</taxon>
        <taxon>Streptophyta</taxon>
        <taxon>Embryophyta</taxon>
        <taxon>Tracheophyta</taxon>
        <taxon>Spermatophyta</taxon>
        <taxon>Magnoliopsida</taxon>
        <taxon>eudicotyledons</taxon>
        <taxon>Gunneridae</taxon>
        <taxon>Pentapetalae</taxon>
        <taxon>rosids</taxon>
        <taxon>malvids</taxon>
        <taxon>Brassicales</taxon>
        <taxon>Brassicaceae</taxon>
        <taxon>Brassiceae</taxon>
        <taxon>Brassica</taxon>
    </lineage>
</organism>
<dbReference type="Proteomes" id="UP000712600">
    <property type="component" value="Unassembled WGS sequence"/>
</dbReference>
<proteinExistence type="predicted"/>
<evidence type="ECO:0000313" key="1">
    <source>
        <dbReference type="EMBL" id="KAF3552731.1"/>
    </source>
</evidence>
<accession>A0A8S9QVH3</accession>
<dbReference type="EMBL" id="QGKX02000996">
    <property type="protein sequence ID" value="KAF3552731.1"/>
    <property type="molecule type" value="Genomic_DNA"/>
</dbReference>